<evidence type="ECO:0000313" key="10">
    <source>
        <dbReference type="EMBL" id="GAA3966287.1"/>
    </source>
</evidence>
<evidence type="ECO:0000259" key="9">
    <source>
        <dbReference type="Pfam" id="PF00218"/>
    </source>
</evidence>
<evidence type="ECO:0000256" key="7">
    <source>
        <dbReference type="ARBA" id="ARBA00023239"/>
    </source>
</evidence>
<evidence type="ECO:0000256" key="6">
    <source>
        <dbReference type="ARBA" id="ARBA00023141"/>
    </source>
</evidence>
<evidence type="ECO:0000313" key="11">
    <source>
        <dbReference type="Proteomes" id="UP001501337"/>
    </source>
</evidence>
<dbReference type="Pfam" id="PF00218">
    <property type="entry name" value="IGPS"/>
    <property type="match status" value="1"/>
</dbReference>
<dbReference type="NCBIfam" id="NF001370">
    <property type="entry name" value="PRK00278.1-2"/>
    <property type="match status" value="1"/>
</dbReference>
<dbReference type="InterPro" id="IPR013785">
    <property type="entry name" value="Aldolase_TIM"/>
</dbReference>
<comment type="similarity">
    <text evidence="8">Belongs to the TrpC family.</text>
</comment>
<evidence type="ECO:0000256" key="3">
    <source>
        <dbReference type="ARBA" id="ARBA00022605"/>
    </source>
</evidence>
<protein>
    <recommendedName>
        <fullName evidence="8">Indole-3-glycerol phosphate synthase</fullName>
        <shortName evidence="8">IGPS</shortName>
        <ecNumber evidence="8">4.1.1.48</ecNumber>
    </recommendedName>
</protein>
<dbReference type="RefSeq" id="WP_344806888.1">
    <property type="nucleotide sequence ID" value="NZ_BAABBO010000011.1"/>
</dbReference>
<keyword evidence="3 8" id="KW-0028">Amino-acid biosynthesis</keyword>
<dbReference type="NCBIfam" id="NF001373">
    <property type="entry name" value="PRK00278.1-6"/>
    <property type="match status" value="1"/>
</dbReference>
<dbReference type="NCBIfam" id="NF001377">
    <property type="entry name" value="PRK00278.2-4"/>
    <property type="match status" value="1"/>
</dbReference>
<accession>A0ABP7PIJ4</accession>
<evidence type="ECO:0000256" key="8">
    <source>
        <dbReference type="HAMAP-Rule" id="MF_00134"/>
    </source>
</evidence>
<dbReference type="InterPro" id="IPR011060">
    <property type="entry name" value="RibuloseP-bd_barrel"/>
</dbReference>
<comment type="pathway">
    <text evidence="2 8">Amino-acid biosynthesis; L-tryptophan biosynthesis; L-tryptophan from chorismate: step 4/5.</text>
</comment>
<dbReference type="InterPro" id="IPR045186">
    <property type="entry name" value="Indole-3-glycerol_P_synth"/>
</dbReference>
<organism evidence="10 11">
    <name type="scientific">Allohahella marinimesophila</name>
    <dbReference type="NCBI Taxonomy" id="1054972"/>
    <lineage>
        <taxon>Bacteria</taxon>
        <taxon>Pseudomonadati</taxon>
        <taxon>Pseudomonadota</taxon>
        <taxon>Gammaproteobacteria</taxon>
        <taxon>Oceanospirillales</taxon>
        <taxon>Hahellaceae</taxon>
        <taxon>Allohahella</taxon>
    </lineage>
</organism>
<dbReference type="Gene3D" id="3.20.20.70">
    <property type="entry name" value="Aldolase class I"/>
    <property type="match status" value="1"/>
</dbReference>
<keyword evidence="6 8" id="KW-0057">Aromatic amino acid biosynthesis</keyword>
<proteinExistence type="inferred from homology"/>
<dbReference type="EC" id="4.1.1.48" evidence="8"/>
<dbReference type="InterPro" id="IPR013798">
    <property type="entry name" value="Indole-3-glycerol_P_synth_dom"/>
</dbReference>
<feature type="domain" description="Indole-3-glycerol phosphate synthase" evidence="9">
    <location>
        <begin position="16"/>
        <end position="271"/>
    </location>
</feature>
<dbReference type="PANTHER" id="PTHR22854:SF2">
    <property type="entry name" value="INDOLE-3-GLYCEROL-PHOSPHATE SYNTHASE"/>
    <property type="match status" value="1"/>
</dbReference>
<sequence>MSHVDPTSSSETPTILKSIVNRKREEVEERSLRNPQSSLIEALATVAPPRGFVRAIQRKLDRGEPAVIAEIKKASPSKGVIREDFDPARIASQYEKGGAACLSVLTDIDYFQGSDSYLQEARAACSLPVLRKDFIIDAYQVYEARLIGADCILLIAACLEVEQMHTLHDLARSLQLDVLVEVHNESELSAALTLGTPLLGINNRDLHTFDVSLDTTTKLLHKIPAGKIVVTESGITSREDVDHMQRNGVFSFLVGESFMRADDPGAALQALFS</sequence>
<comment type="caution">
    <text evidence="10">The sequence shown here is derived from an EMBL/GenBank/DDBJ whole genome shotgun (WGS) entry which is preliminary data.</text>
</comment>
<dbReference type="EMBL" id="BAABBO010000011">
    <property type="protein sequence ID" value="GAA3966287.1"/>
    <property type="molecule type" value="Genomic_DNA"/>
</dbReference>
<evidence type="ECO:0000256" key="5">
    <source>
        <dbReference type="ARBA" id="ARBA00022822"/>
    </source>
</evidence>
<dbReference type="PROSITE" id="PS00614">
    <property type="entry name" value="IGPS"/>
    <property type="match status" value="1"/>
</dbReference>
<dbReference type="SUPFAM" id="SSF51366">
    <property type="entry name" value="Ribulose-phoshate binding barrel"/>
    <property type="match status" value="1"/>
</dbReference>
<name>A0ABP7PIJ4_9GAMM</name>
<dbReference type="Proteomes" id="UP001501337">
    <property type="component" value="Unassembled WGS sequence"/>
</dbReference>
<dbReference type="PANTHER" id="PTHR22854">
    <property type="entry name" value="TRYPTOPHAN BIOSYNTHESIS PROTEIN"/>
    <property type="match status" value="1"/>
</dbReference>
<keyword evidence="7 8" id="KW-0456">Lyase</keyword>
<comment type="catalytic activity">
    <reaction evidence="1 8">
        <text>1-(2-carboxyphenylamino)-1-deoxy-D-ribulose 5-phosphate + H(+) = (1S,2R)-1-C-(indol-3-yl)glycerol 3-phosphate + CO2 + H2O</text>
        <dbReference type="Rhea" id="RHEA:23476"/>
        <dbReference type="ChEBI" id="CHEBI:15377"/>
        <dbReference type="ChEBI" id="CHEBI:15378"/>
        <dbReference type="ChEBI" id="CHEBI:16526"/>
        <dbReference type="ChEBI" id="CHEBI:58613"/>
        <dbReference type="ChEBI" id="CHEBI:58866"/>
        <dbReference type="EC" id="4.1.1.48"/>
    </reaction>
</comment>
<evidence type="ECO:0000256" key="2">
    <source>
        <dbReference type="ARBA" id="ARBA00004696"/>
    </source>
</evidence>
<evidence type="ECO:0000256" key="4">
    <source>
        <dbReference type="ARBA" id="ARBA00022793"/>
    </source>
</evidence>
<keyword evidence="11" id="KW-1185">Reference proteome</keyword>
<dbReference type="CDD" id="cd00331">
    <property type="entry name" value="IGPS"/>
    <property type="match status" value="1"/>
</dbReference>
<keyword evidence="4 8" id="KW-0210">Decarboxylase</keyword>
<reference evidence="11" key="1">
    <citation type="journal article" date="2019" name="Int. J. Syst. Evol. Microbiol.">
        <title>The Global Catalogue of Microorganisms (GCM) 10K type strain sequencing project: providing services to taxonomists for standard genome sequencing and annotation.</title>
        <authorList>
            <consortium name="The Broad Institute Genomics Platform"/>
            <consortium name="The Broad Institute Genome Sequencing Center for Infectious Disease"/>
            <person name="Wu L."/>
            <person name="Ma J."/>
        </authorList>
    </citation>
    <scope>NUCLEOTIDE SEQUENCE [LARGE SCALE GENOMIC DNA]</scope>
    <source>
        <strain evidence="11">JCM 17555</strain>
    </source>
</reference>
<gene>
    <name evidence="8 10" type="primary">trpC</name>
    <name evidence="10" type="ORF">GCM10022278_25230</name>
</gene>
<dbReference type="HAMAP" id="MF_00134_B">
    <property type="entry name" value="IGPS_B"/>
    <property type="match status" value="1"/>
</dbReference>
<dbReference type="InterPro" id="IPR001468">
    <property type="entry name" value="Indole-3-GlycerolPSynthase_CS"/>
</dbReference>
<keyword evidence="5 8" id="KW-0822">Tryptophan biosynthesis</keyword>
<evidence type="ECO:0000256" key="1">
    <source>
        <dbReference type="ARBA" id="ARBA00001633"/>
    </source>
</evidence>